<comment type="caution">
    <text evidence="3">The sequence shown here is derived from an EMBL/GenBank/DDBJ whole genome shotgun (WGS) entry which is preliminary data.</text>
</comment>
<keyword evidence="1" id="KW-1133">Transmembrane helix</keyword>
<evidence type="ECO:0000256" key="2">
    <source>
        <dbReference type="SAM" id="SignalP"/>
    </source>
</evidence>
<reference evidence="4" key="1">
    <citation type="submission" date="2017-09" db="EMBL/GenBank/DDBJ databases">
        <title>Depth-based differentiation of microbial function through sediment-hosted aquifers and enrichment of novel symbionts in the deep terrestrial subsurface.</title>
        <authorList>
            <person name="Probst A.J."/>
            <person name="Ladd B."/>
            <person name="Jarett J.K."/>
            <person name="Geller-Mcgrath D.E."/>
            <person name="Sieber C.M.K."/>
            <person name="Emerson J.B."/>
            <person name="Anantharaman K."/>
            <person name="Thomas B.C."/>
            <person name="Malmstrom R."/>
            <person name="Stieglmeier M."/>
            <person name="Klingl A."/>
            <person name="Woyke T."/>
            <person name="Ryan C.M."/>
            <person name="Banfield J.F."/>
        </authorList>
    </citation>
    <scope>NUCLEOTIDE SEQUENCE [LARGE SCALE GENOMIC DNA]</scope>
</reference>
<feature type="transmembrane region" description="Helical" evidence="1">
    <location>
        <begin position="132"/>
        <end position="152"/>
    </location>
</feature>
<dbReference type="AlphaFoldDB" id="A0A2H0UXL4"/>
<evidence type="ECO:0000313" key="4">
    <source>
        <dbReference type="Proteomes" id="UP000228906"/>
    </source>
</evidence>
<proteinExistence type="predicted"/>
<sequence length="190" mass="20435">MSAKKTICFCLTLFIVGVLLAPVTALAINHIYTGCAVKYTTDNKKTGGIDKTTGACQTVAPAGPLKVCYEGMVPCGKNVMVAKSISDTDNKAVQWNKDNKACEGGRPAIVNCQLCHFFVMIDGLMDFLLVDIVPPITVAMLVIGGVMFYFRGFKQGLQKSAIDLFKSVVVGLFLIYGAYMLVGIFLMVIG</sequence>
<gene>
    <name evidence="3" type="ORF">COU03_03650</name>
</gene>
<keyword evidence="1" id="KW-0472">Membrane</keyword>
<evidence type="ECO:0000313" key="3">
    <source>
        <dbReference type="EMBL" id="PIR90929.1"/>
    </source>
</evidence>
<keyword evidence="1" id="KW-0812">Transmembrane</keyword>
<name>A0A2H0UXL4_9BACT</name>
<evidence type="ECO:0000256" key="1">
    <source>
        <dbReference type="SAM" id="Phobius"/>
    </source>
</evidence>
<protein>
    <submittedName>
        <fullName evidence="3">Uncharacterized protein</fullName>
    </submittedName>
</protein>
<keyword evidence="2" id="KW-0732">Signal</keyword>
<accession>A0A2H0UXL4</accession>
<organism evidence="3 4">
    <name type="scientific">bacterium (Candidatus Gribaldobacteria) CG10_big_fil_rev_8_21_14_0_10_41_12</name>
    <dbReference type="NCBI Taxonomy" id="2014277"/>
    <lineage>
        <taxon>Bacteria</taxon>
        <taxon>Candidatus Gribaldobacteria</taxon>
    </lineage>
</organism>
<feature type="non-terminal residue" evidence="3">
    <location>
        <position position="190"/>
    </location>
</feature>
<feature type="signal peptide" evidence="2">
    <location>
        <begin position="1"/>
        <end position="27"/>
    </location>
</feature>
<feature type="transmembrane region" description="Helical" evidence="1">
    <location>
        <begin position="164"/>
        <end position="189"/>
    </location>
</feature>
<feature type="chain" id="PRO_5013742486" evidence="2">
    <location>
        <begin position="28"/>
        <end position="190"/>
    </location>
</feature>
<dbReference type="EMBL" id="PFAV01000067">
    <property type="protein sequence ID" value="PIR90929.1"/>
    <property type="molecule type" value="Genomic_DNA"/>
</dbReference>
<dbReference type="Proteomes" id="UP000228906">
    <property type="component" value="Unassembled WGS sequence"/>
</dbReference>